<reference evidence="2 3" key="1">
    <citation type="submission" date="2016-10" db="EMBL/GenBank/DDBJ databases">
        <authorList>
            <person name="Varghese N."/>
            <person name="Submissions S."/>
        </authorList>
    </citation>
    <scope>NUCLEOTIDE SEQUENCE [LARGE SCALE GENOMIC DNA]</scope>
    <source>
        <strain evidence="2 3">DSM 20748</strain>
    </source>
</reference>
<evidence type="ECO:0000256" key="1">
    <source>
        <dbReference type="SAM" id="Phobius"/>
    </source>
</evidence>
<dbReference type="RefSeq" id="WP_008592646.1">
    <property type="nucleotide sequence ID" value="NZ_FNOS01000002.1"/>
</dbReference>
<keyword evidence="1" id="KW-0472">Membrane</keyword>
<name>A0A1H3D930_9BACI</name>
<keyword evidence="1" id="KW-0812">Transmembrane</keyword>
<gene>
    <name evidence="2" type="ORF">SAMN04488081_0857</name>
</gene>
<evidence type="ECO:0000313" key="2">
    <source>
        <dbReference type="EMBL" id="SDX62244.1"/>
    </source>
</evidence>
<protein>
    <submittedName>
        <fullName evidence="2">Uncharacterized protein</fullName>
    </submittedName>
</protein>
<dbReference type="Proteomes" id="UP000198647">
    <property type="component" value="Unassembled WGS sequence"/>
</dbReference>
<sequence>MTKQDWIDVLSNLGEKSTFDYISLGVSIASPLLLLFSVIVSLKAAKASRDSVELSKEIFEKTQKAEEMKLLPLFELKRNHVFLNKGKLIMENPDPDKIMGIYFQNKNSSPITDVKAVASIEEKEEEIEHLIKAKNINEISYTTDGVVLNVLKGIELKEYKVQIVYRIQSNKMYETSIVVSVQENNYIFITEQQHTEL</sequence>
<accession>A0A1H3D930</accession>
<organism evidence="2 3">
    <name type="scientific">Salimicrobium album</name>
    <dbReference type="NCBI Taxonomy" id="50717"/>
    <lineage>
        <taxon>Bacteria</taxon>
        <taxon>Bacillati</taxon>
        <taxon>Bacillota</taxon>
        <taxon>Bacilli</taxon>
        <taxon>Bacillales</taxon>
        <taxon>Bacillaceae</taxon>
        <taxon>Salimicrobium</taxon>
    </lineage>
</organism>
<feature type="transmembrane region" description="Helical" evidence="1">
    <location>
        <begin position="21"/>
        <end position="42"/>
    </location>
</feature>
<proteinExistence type="predicted"/>
<keyword evidence="1" id="KW-1133">Transmembrane helix</keyword>
<evidence type="ECO:0000313" key="3">
    <source>
        <dbReference type="Proteomes" id="UP000198647"/>
    </source>
</evidence>
<dbReference type="EMBL" id="FNOS01000002">
    <property type="protein sequence ID" value="SDX62244.1"/>
    <property type="molecule type" value="Genomic_DNA"/>
</dbReference>
<comment type="caution">
    <text evidence="2">The sequence shown here is derived from an EMBL/GenBank/DDBJ whole genome shotgun (WGS) entry which is preliminary data.</text>
</comment>
<keyword evidence="3" id="KW-1185">Reference proteome</keyword>